<gene>
    <name evidence="2" type="ORF">KRR39_14615</name>
</gene>
<dbReference type="InterPro" id="IPR004821">
    <property type="entry name" value="Cyt_trans-like"/>
</dbReference>
<accession>A0A975SVV3</accession>
<dbReference type="GO" id="GO:0016779">
    <property type="term" value="F:nucleotidyltransferase activity"/>
    <property type="evidence" value="ECO:0007669"/>
    <property type="project" value="UniProtKB-KW"/>
</dbReference>
<dbReference type="RefSeq" id="WP_216937947.1">
    <property type="nucleotide sequence ID" value="NZ_CP077062.1"/>
</dbReference>
<evidence type="ECO:0000313" key="3">
    <source>
        <dbReference type="Proteomes" id="UP000683575"/>
    </source>
</evidence>
<evidence type="ECO:0000259" key="1">
    <source>
        <dbReference type="Pfam" id="PF01467"/>
    </source>
</evidence>
<reference evidence="2" key="1">
    <citation type="submission" date="2021-06" db="EMBL/GenBank/DDBJ databases">
        <title>Complete genome sequence of Nocardioides sp. G188.</title>
        <authorList>
            <person name="Im W.-T."/>
        </authorList>
    </citation>
    <scope>NUCLEOTIDE SEQUENCE</scope>
    <source>
        <strain evidence="2">G188</strain>
    </source>
</reference>
<feature type="domain" description="Cytidyltransferase-like" evidence="1">
    <location>
        <begin position="11"/>
        <end position="83"/>
    </location>
</feature>
<keyword evidence="2" id="KW-0808">Transferase</keyword>
<evidence type="ECO:0000313" key="2">
    <source>
        <dbReference type="EMBL" id="QWZ06766.1"/>
    </source>
</evidence>
<dbReference type="NCBIfam" id="TIGR00125">
    <property type="entry name" value="cyt_tran_rel"/>
    <property type="match status" value="1"/>
</dbReference>
<protein>
    <submittedName>
        <fullName evidence="2">Adenylyltransferase/cytidyltransferase family protein</fullName>
    </submittedName>
</protein>
<dbReference type="Pfam" id="PF01467">
    <property type="entry name" value="CTP_transf_like"/>
    <property type="match status" value="1"/>
</dbReference>
<keyword evidence="3" id="KW-1185">Reference proteome</keyword>
<sequence>MSEHPRRASIVSGYFNPFHQGHLDLFEQARARTGYLVVVVNNDAQQLLKKGRIIQTADVRTRIVAALRVVDDAIVAMESGPGIDETFDEIRRRYPDTELEFCNGGDRSPDADGIPEAERAAAERNRIELVYGVGGESKADSSTRIQAELEGGA</sequence>
<dbReference type="EMBL" id="CP077062">
    <property type="protein sequence ID" value="QWZ06766.1"/>
    <property type="molecule type" value="Genomic_DNA"/>
</dbReference>
<dbReference type="KEGG" id="nps:KRR39_14615"/>
<proteinExistence type="predicted"/>
<keyword evidence="2" id="KW-0548">Nucleotidyltransferase</keyword>
<dbReference type="Proteomes" id="UP000683575">
    <property type="component" value="Chromosome"/>
</dbReference>
<organism evidence="2 3">
    <name type="scientific">Nocardioides panacis</name>
    <dbReference type="NCBI Taxonomy" id="2849501"/>
    <lineage>
        <taxon>Bacteria</taxon>
        <taxon>Bacillati</taxon>
        <taxon>Actinomycetota</taxon>
        <taxon>Actinomycetes</taxon>
        <taxon>Propionibacteriales</taxon>
        <taxon>Nocardioidaceae</taxon>
        <taxon>Nocardioides</taxon>
    </lineage>
</organism>
<name>A0A975SVV3_9ACTN</name>
<dbReference type="AlphaFoldDB" id="A0A975SVV3"/>